<protein>
    <submittedName>
        <fullName evidence="2">(2Fe-2S) ferredoxin domain-containing protein</fullName>
    </submittedName>
</protein>
<accession>A0A5C5RF14</accession>
<organism evidence="2 3">
    <name type="scientific">Tsukamurella asaccharolytica</name>
    <dbReference type="NCBI Taxonomy" id="2592067"/>
    <lineage>
        <taxon>Bacteria</taxon>
        <taxon>Bacillati</taxon>
        <taxon>Actinomycetota</taxon>
        <taxon>Actinomycetes</taxon>
        <taxon>Mycobacteriales</taxon>
        <taxon>Tsukamurellaceae</taxon>
        <taxon>Tsukamurella</taxon>
    </lineage>
</organism>
<dbReference type="RefSeq" id="WP_146559142.1">
    <property type="nucleotide sequence ID" value="NZ_VIGW01000001.1"/>
</dbReference>
<evidence type="ECO:0000313" key="3">
    <source>
        <dbReference type="Proteomes" id="UP000317291"/>
    </source>
</evidence>
<dbReference type="Pfam" id="PF01257">
    <property type="entry name" value="2Fe-2S_thioredx"/>
    <property type="match status" value="1"/>
</dbReference>
<evidence type="ECO:0000313" key="2">
    <source>
        <dbReference type="EMBL" id="TWS21430.1"/>
    </source>
</evidence>
<dbReference type="AlphaFoldDB" id="A0A5C5RF14"/>
<dbReference type="EMBL" id="VIGW01000001">
    <property type="protein sequence ID" value="TWS21430.1"/>
    <property type="molecule type" value="Genomic_DNA"/>
</dbReference>
<keyword evidence="3" id="KW-1185">Reference proteome</keyword>
<name>A0A5C5RF14_9ACTN</name>
<comment type="caution">
    <text evidence="2">The sequence shown here is derived from an EMBL/GenBank/DDBJ whole genome shotgun (WGS) entry which is preliminary data.</text>
</comment>
<dbReference type="CDD" id="cd02980">
    <property type="entry name" value="TRX_Fd_family"/>
    <property type="match status" value="1"/>
</dbReference>
<dbReference type="InterPro" id="IPR036249">
    <property type="entry name" value="Thioredoxin-like_sf"/>
</dbReference>
<dbReference type="OrthoDB" id="9800597at2"/>
<feature type="region of interest" description="Disordered" evidence="1">
    <location>
        <begin position="226"/>
        <end position="248"/>
    </location>
</feature>
<dbReference type="Proteomes" id="UP000317291">
    <property type="component" value="Unassembled WGS sequence"/>
</dbReference>
<proteinExistence type="predicted"/>
<sequence>MTAILVGMSAGIDPVGLTALAHGAGAEPAFLQVHDPALVDVLTAVADRGASDVLLIGAGWAQPGPKRSWLRRVAAHWLRGYDGPPTLRLAPQLLAAPDAELLAAAIAAGGAPTTADAAPLHSPAWEEVPRHRHQVLVCRGPRCSALGASAVTSAFGDELRRAGLGDDDALITVTGCQFPCNHAPVVTVQPDDAWYGRVSVDEVPGLVEAHLIRGWRADHLLLPRERRGDPDHAIAPRKIGEARSESPG</sequence>
<evidence type="ECO:0000256" key="1">
    <source>
        <dbReference type="SAM" id="MobiDB-lite"/>
    </source>
</evidence>
<dbReference type="SUPFAM" id="SSF52833">
    <property type="entry name" value="Thioredoxin-like"/>
    <property type="match status" value="1"/>
</dbReference>
<gene>
    <name evidence="2" type="ORF">FK529_02175</name>
</gene>
<dbReference type="Gene3D" id="3.40.30.10">
    <property type="entry name" value="Glutaredoxin"/>
    <property type="match status" value="1"/>
</dbReference>
<reference evidence="2 3" key="1">
    <citation type="submission" date="2019-06" db="EMBL/GenBank/DDBJ databases">
        <title>Tsukamurella conjunctivitidis sp. nov., Tsukamurella assacharolytica sp. nov. and Tsukamurella sputae sp. nov. isolated from patients with conjunctivitis, bacteraemia (lymphoma) and respiratory infection (sputum) in Hong Kong.</title>
        <authorList>
            <person name="Teng J.L.L."/>
            <person name="Lee H.H."/>
            <person name="Fong J.Y.H."/>
            <person name="Fok K.M.N."/>
            <person name="Lau S.K.P."/>
            <person name="Woo P.C.Y."/>
        </authorList>
    </citation>
    <scope>NUCLEOTIDE SEQUENCE [LARGE SCALE GENOMIC DNA]</scope>
    <source>
        <strain evidence="2 3">HKU71</strain>
    </source>
</reference>